<feature type="transmembrane region" description="Helical" evidence="2">
    <location>
        <begin position="164"/>
        <end position="185"/>
    </location>
</feature>
<evidence type="ECO:0008006" key="5">
    <source>
        <dbReference type="Google" id="ProtNLM"/>
    </source>
</evidence>
<keyword evidence="2" id="KW-0812">Transmembrane</keyword>
<feature type="transmembrane region" description="Helical" evidence="2">
    <location>
        <begin position="457"/>
        <end position="475"/>
    </location>
</feature>
<feature type="region of interest" description="Disordered" evidence="1">
    <location>
        <begin position="20"/>
        <end position="50"/>
    </location>
</feature>
<evidence type="ECO:0000313" key="4">
    <source>
        <dbReference type="Proteomes" id="UP000770330"/>
    </source>
</evidence>
<feature type="transmembrane region" description="Helical" evidence="2">
    <location>
        <begin position="312"/>
        <end position="331"/>
    </location>
</feature>
<organism evidence="3 4">
    <name type="scientific">Rothia mucilaginosa</name>
    <dbReference type="NCBI Taxonomy" id="43675"/>
    <lineage>
        <taxon>Bacteria</taxon>
        <taxon>Bacillati</taxon>
        <taxon>Actinomycetota</taxon>
        <taxon>Actinomycetes</taxon>
        <taxon>Micrococcales</taxon>
        <taxon>Micrococcaceae</taxon>
        <taxon>Rothia</taxon>
    </lineage>
</organism>
<keyword evidence="2" id="KW-0472">Membrane</keyword>
<reference evidence="3" key="1">
    <citation type="submission" date="2020-04" db="EMBL/GenBank/DDBJ databases">
        <title>Deep metagenomics examines the oral microbiome during advanced dental caries in children, revealing novel taxa and co-occurrences with host molecules.</title>
        <authorList>
            <person name="Baker J.L."/>
            <person name="Morton J.T."/>
            <person name="Dinis M."/>
            <person name="Alvarez R."/>
            <person name="Tran N.C."/>
            <person name="Knight R."/>
            <person name="Edlund A."/>
        </authorList>
    </citation>
    <scope>NUCLEOTIDE SEQUENCE</scope>
    <source>
        <strain evidence="3">JCVI_39_bin.18</strain>
    </source>
</reference>
<feature type="transmembrane region" description="Helical" evidence="2">
    <location>
        <begin position="271"/>
        <end position="291"/>
    </location>
</feature>
<protein>
    <recommendedName>
        <fullName evidence="5">Integral membrane protein</fullName>
    </recommendedName>
</protein>
<feature type="transmembrane region" description="Helical" evidence="2">
    <location>
        <begin position="211"/>
        <end position="232"/>
    </location>
</feature>
<dbReference type="AlphaFoldDB" id="A0A930L302"/>
<gene>
    <name evidence="3" type="ORF">HXO61_07590</name>
</gene>
<accession>A0A930L302</accession>
<proteinExistence type="predicted"/>
<evidence type="ECO:0000313" key="3">
    <source>
        <dbReference type="EMBL" id="MBF1657776.1"/>
    </source>
</evidence>
<name>A0A930L302_9MICC</name>
<evidence type="ECO:0000256" key="2">
    <source>
        <dbReference type="SAM" id="Phobius"/>
    </source>
</evidence>
<feature type="transmembrane region" description="Helical" evidence="2">
    <location>
        <begin position="409"/>
        <end position="428"/>
    </location>
</feature>
<dbReference type="Proteomes" id="UP000770330">
    <property type="component" value="Unassembled WGS sequence"/>
</dbReference>
<dbReference type="EMBL" id="JABZXO010000021">
    <property type="protein sequence ID" value="MBF1657776.1"/>
    <property type="molecule type" value="Genomic_DNA"/>
</dbReference>
<comment type="caution">
    <text evidence="3">The sequence shown here is derived from an EMBL/GenBank/DDBJ whole genome shotgun (WGS) entry which is preliminary data.</text>
</comment>
<keyword evidence="2" id="KW-1133">Transmembrane helix</keyword>
<feature type="transmembrane region" description="Helical" evidence="2">
    <location>
        <begin position="65"/>
        <end position="87"/>
    </location>
</feature>
<dbReference type="RefSeq" id="WP_303945240.1">
    <property type="nucleotide sequence ID" value="NZ_JABZXO010000021.1"/>
</dbReference>
<evidence type="ECO:0000256" key="1">
    <source>
        <dbReference type="SAM" id="MobiDB-lite"/>
    </source>
</evidence>
<feature type="transmembrane region" description="Helical" evidence="2">
    <location>
        <begin position="377"/>
        <end position="397"/>
    </location>
</feature>
<sequence>MAKPSGSPASFIERDLLSGSHTGSAPTHETSRPSAKIPVRNTHNTESTRKVVSAAPQKLAARRTWVPALLIWLFSCAVHFGIFALALTRDLHQPMSKINRNLDYLSYLNIWDAHFYERIYTQWYPQNLPLLPNGTVNHNTWAFMPLQSVLSGGVANVFGIEYRLASVLVSCAAGCALALVLYRLFVGSLNWRARGIFDTRPQVGDESRNRLALWALAVYAFSPASPIFVTGYAEALSTLLLALSVWCVVRGRYILLLPVALLTALSRPLGVPLGAFVGLWWLWCMVSDYLARRAGESSQSVLSDAWAAFRGRLGQLLGALLVCSFAFVHPLHAALRTGRPDAYLATELGWSGRKPEDGHHIFTQWVEQWDEYLGGSLPPTIVTLFFVALILGFYWWMSQKFTRTLLHPALWLWTACYAGYLFVFWLPITSTPRIILPMFTLSLLVAAYLPKSRIYRLGLVVLGILASAAWVHMFWGGPDTIRNIWFIS</sequence>
<feature type="transmembrane region" description="Helical" evidence="2">
    <location>
        <begin position="434"/>
        <end position="450"/>
    </location>
</feature>